<comment type="caution">
    <text evidence="2">The sequence shown here is derived from an EMBL/GenBank/DDBJ whole genome shotgun (WGS) entry which is preliminary data.</text>
</comment>
<evidence type="ECO:0000313" key="3">
    <source>
        <dbReference type="Proteomes" id="UP001595799"/>
    </source>
</evidence>
<keyword evidence="1" id="KW-0732">Signal</keyword>
<feature type="chain" id="PRO_5045102165" evidence="1">
    <location>
        <begin position="26"/>
        <end position="150"/>
    </location>
</feature>
<accession>A0ABV8UPA9</accession>
<dbReference type="RefSeq" id="WP_382423132.1">
    <property type="nucleotide sequence ID" value="NZ_JBHSCW010000008.1"/>
</dbReference>
<name>A0ABV8UPA9_9PROT</name>
<sequence>MKRNKLLAMALSGLVTGGLAMSAAAQDDMEEAAPAEGVTLELNKLEQVDQTCRAYMLFKNDSGSDFDQFRLDLVLFDAEGVISRRIAIEAAPLETGRSTVKFFDFSEQQCADIDRMLVNGVSPCADASGEREDCADILELANRTEVEFYQ</sequence>
<dbReference type="Proteomes" id="UP001595799">
    <property type="component" value="Unassembled WGS sequence"/>
</dbReference>
<gene>
    <name evidence="2" type="ORF">ACFOW6_14555</name>
</gene>
<dbReference type="EMBL" id="JBHSCW010000008">
    <property type="protein sequence ID" value="MFC4352770.1"/>
    <property type="molecule type" value="Genomic_DNA"/>
</dbReference>
<evidence type="ECO:0000256" key="1">
    <source>
        <dbReference type="SAM" id="SignalP"/>
    </source>
</evidence>
<reference evidence="3" key="1">
    <citation type="journal article" date="2019" name="Int. J. Syst. Evol. Microbiol.">
        <title>The Global Catalogue of Microorganisms (GCM) 10K type strain sequencing project: providing services to taxonomists for standard genome sequencing and annotation.</title>
        <authorList>
            <consortium name="The Broad Institute Genomics Platform"/>
            <consortium name="The Broad Institute Genome Sequencing Center for Infectious Disease"/>
            <person name="Wu L."/>
            <person name="Ma J."/>
        </authorList>
    </citation>
    <scope>NUCLEOTIDE SEQUENCE [LARGE SCALE GENOMIC DNA]</scope>
    <source>
        <strain evidence="3">CECT 8472</strain>
    </source>
</reference>
<organism evidence="2 3">
    <name type="scientific">Fodinicurvata halophila</name>
    <dbReference type="NCBI Taxonomy" id="1419723"/>
    <lineage>
        <taxon>Bacteria</taxon>
        <taxon>Pseudomonadati</taxon>
        <taxon>Pseudomonadota</taxon>
        <taxon>Alphaproteobacteria</taxon>
        <taxon>Rhodospirillales</taxon>
        <taxon>Rhodovibrionaceae</taxon>
        <taxon>Fodinicurvata</taxon>
    </lineage>
</organism>
<feature type="signal peptide" evidence="1">
    <location>
        <begin position="1"/>
        <end position="25"/>
    </location>
</feature>
<keyword evidence="3" id="KW-1185">Reference proteome</keyword>
<proteinExistence type="predicted"/>
<protein>
    <submittedName>
        <fullName evidence="2">Tat pathway signal sequence domain protein</fullName>
    </submittedName>
</protein>
<evidence type="ECO:0000313" key="2">
    <source>
        <dbReference type="EMBL" id="MFC4352770.1"/>
    </source>
</evidence>